<dbReference type="GO" id="GO:0016020">
    <property type="term" value="C:membrane"/>
    <property type="evidence" value="ECO:0007669"/>
    <property type="project" value="UniProtKB-SubCell"/>
</dbReference>
<dbReference type="PANTHER" id="PTHR37422:SF13">
    <property type="entry name" value="LIPOPOLYSACCHARIDE BIOSYNTHESIS PROTEIN PA4999-RELATED"/>
    <property type="match status" value="1"/>
</dbReference>
<evidence type="ECO:0000313" key="8">
    <source>
        <dbReference type="EMBL" id="PZQ61709.1"/>
    </source>
</evidence>
<dbReference type="Proteomes" id="UP000249229">
    <property type="component" value="Unassembled WGS sequence"/>
</dbReference>
<protein>
    <recommendedName>
        <fullName evidence="7">O-antigen ligase-related domain-containing protein</fullName>
    </recommendedName>
</protein>
<feature type="transmembrane region" description="Helical" evidence="6">
    <location>
        <begin position="138"/>
        <end position="156"/>
    </location>
</feature>
<evidence type="ECO:0000256" key="4">
    <source>
        <dbReference type="ARBA" id="ARBA00023136"/>
    </source>
</evidence>
<feature type="region of interest" description="Disordered" evidence="5">
    <location>
        <begin position="428"/>
        <end position="450"/>
    </location>
</feature>
<comment type="subcellular location">
    <subcellularLocation>
        <location evidence="1">Membrane</location>
        <topology evidence="1">Multi-pass membrane protein</topology>
    </subcellularLocation>
</comment>
<sequence>MKWIALLVVLALLPAATNWLRVNQRYLPRVMVALGVMQFATGLLHLKVAPISWAYWPGYVKGLEVSMIDAFSIALILSAPARARIAHLRWPIGVYAAIVLFSATQTSVPLPAVFYAWQLLRMILLITAVAIACRDPRTPQALILGLVLGLAFQAIMSLKDHLGGAVQAGGTFGHQNLLGMLTHFVVFPSLAILLATKKVKWMWLGPLSGMAVAILTASRATIGLAGAGFVLLLALSMLRRPTPRKTSVAIAGVVALAIAAPLAMGSLGKRFEEAPLPGDYDERAAFERAAKAMLHDHPLGVGANNYVTVANTQGYSDRAGVAPIFGSRSAHVHNAYLLAAAETGWAGLVGFTTMMLWPVLVALRCAWRFRRDPRGDILLGLGVTMAIVSLHSLYEWIFVTFNTEYMYALAVGLIAGIAQQMGYWGTPRPRKRGGAGDAVPVEREPEPQPA</sequence>
<feature type="transmembrane region" description="Helical" evidence="6">
    <location>
        <begin position="112"/>
        <end position="132"/>
    </location>
</feature>
<dbReference type="AlphaFoldDB" id="A0A2W5PC65"/>
<keyword evidence="3 6" id="KW-1133">Transmembrane helix</keyword>
<comment type="caution">
    <text evidence="8">The sequence shown here is derived from an EMBL/GenBank/DDBJ whole genome shotgun (WGS) entry which is preliminary data.</text>
</comment>
<evidence type="ECO:0000313" key="9">
    <source>
        <dbReference type="Proteomes" id="UP000249229"/>
    </source>
</evidence>
<gene>
    <name evidence="8" type="ORF">DI544_03500</name>
</gene>
<feature type="domain" description="O-antigen ligase-related" evidence="7">
    <location>
        <begin position="211"/>
        <end position="351"/>
    </location>
</feature>
<feature type="compositionally biased region" description="Basic and acidic residues" evidence="5">
    <location>
        <begin position="440"/>
        <end position="450"/>
    </location>
</feature>
<organism evidence="8 9">
    <name type="scientific">Sphingomonas taxi</name>
    <dbReference type="NCBI Taxonomy" id="1549858"/>
    <lineage>
        <taxon>Bacteria</taxon>
        <taxon>Pseudomonadati</taxon>
        <taxon>Pseudomonadota</taxon>
        <taxon>Alphaproteobacteria</taxon>
        <taxon>Sphingomonadales</taxon>
        <taxon>Sphingomonadaceae</taxon>
        <taxon>Sphingomonas</taxon>
    </lineage>
</organism>
<evidence type="ECO:0000256" key="6">
    <source>
        <dbReference type="SAM" id="Phobius"/>
    </source>
</evidence>
<feature type="transmembrane region" description="Helical" evidence="6">
    <location>
        <begin position="405"/>
        <end position="424"/>
    </location>
</feature>
<feature type="transmembrane region" description="Helical" evidence="6">
    <location>
        <begin position="58"/>
        <end position="79"/>
    </location>
</feature>
<feature type="transmembrane region" description="Helical" evidence="6">
    <location>
        <begin position="247"/>
        <end position="267"/>
    </location>
</feature>
<reference evidence="8 9" key="1">
    <citation type="submission" date="2017-08" db="EMBL/GenBank/DDBJ databases">
        <title>Infants hospitalized years apart are colonized by the same room-sourced microbial strains.</title>
        <authorList>
            <person name="Brooks B."/>
            <person name="Olm M.R."/>
            <person name="Firek B.A."/>
            <person name="Baker R."/>
            <person name="Thomas B.C."/>
            <person name="Morowitz M.J."/>
            <person name="Banfield J.F."/>
        </authorList>
    </citation>
    <scope>NUCLEOTIDE SEQUENCE [LARGE SCALE GENOMIC DNA]</scope>
    <source>
        <strain evidence="8">S2_005_001_R1_22</strain>
    </source>
</reference>
<dbReference type="PANTHER" id="PTHR37422">
    <property type="entry name" value="TEICHURONIC ACID BIOSYNTHESIS PROTEIN TUAE"/>
    <property type="match status" value="1"/>
</dbReference>
<evidence type="ECO:0000256" key="5">
    <source>
        <dbReference type="SAM" id="MobiDB-lite"/>
    </source>
</evidence>
<accession>A0A2W5PC65</accession>
<feature type="transmembrane region" description="Helical" evidence="6">
    <location>
        <begin position="27"/>
        <end position="46"/>
    </location>
</feature>
<dbReference type="InterPro" id="IPR007016">
    <property type="entry name" value="O-antigen_ligase-rel_domated"/>
</dbReference>
<feature type="transmembrane region" description="Helical" evidence="6">
    <location>
        <begin position="85"/>
        <end position="103"/>
    </location>
</feature>
<keyword evidence="2 6" id="KW-0812">Transmembrane</keyword>
<evidence type="ECO:0000259" key="7">
    <source>
        <dbReference type="Pfam" id="PF04932"/>
    </source>
</evidence>
<evidence type="ECO:0000256" key="2">
    <source>
        <dbReference type="ARBA" id="ARBA00022692"/>
    </source>
</evidence>
<feature type="transmembrane region" description="Helical" evidence="6">
    <location>
        <begin position="377"/>
        <end position="399"/>
    </location>
</feature>
<proteinExistence type="predicted"/>
<name>A0A2W5PC65_9SPHN</name>
<feature type="transmembrane region" description="Helical" evidence="6">
    <location>
        <begin position="207"/>
        <end position="235"/>
    </location>
</feature>
<feature type="transmembrane region" description="Helical" evidence="6">
    <location>
        <begin position="345"/>
        <end position="365"/>
    </location>
</feature>
<keyword evidence="4 6" id="KW-0472">Membrane</keyword>
<dbReference type="Pfam" id="PF04932">
    <property type="entry name" value="Wzy_C"/>
    <property type="match status" value="1"/>
</dbReference>
<dbReference type="InterPro" id="IPR051533">
    <property type="entry name" value="WaaL-like"/>
</dbReference>
<evidence type="ECO:0000256" key="3">
    <source>
        <dbReference type="ARBA" id="ARBA00022989"/>
    </source>
</evidence>
<dbReference type="EMBL" id="QFQI01000002">
    <property type="protein sequence ID" value="PZQ61709.1"/>
    <property type="molecule type" value="Genomic_DNA"/>
</dbReference>
<feature type="transmembrane region" description="Helical" evidence="6">
    <location>
        <begin position="177"/>
        <end position="195"/>
    </location>
</feature>
<evidence type="ECO:0000256" key="1">
    <source>
        <dbReference type="ARBA" id="ARBA00004141"/>
    </source>
</evidence>